<dbReference type="GO" id="GO:0046983">
    <property type="term" value="F:protein dimerization activity"/>
    <property type="evidence" value="ECO:0007669"/>
    <property type="project" value="InterPro"/>
</dbReference>
<dbReference type="EMBL" id="LWCA01001522">
    <property type="protein sequence ID" value="OAF64953.1"/>
    <property type="molecule type" value="Genomic_DNA"/>
</dbReference>
<feature type="domain" description="HAT C-terminal dimerisation" evidence="1">
    <location>
        <begin position="276"/>
        <end position="328"/>
    </location>
</feature>
<dbReference type="AlphaFoldDB" id="A0A177AU97"/>
<organism evidence="2 3">
    <name type="scientific">Intoshia linei</name>
    <dbReference type="NCBI Taxonomy" id="1819745"/>
    <lineage>
        <taxon>Eukaryota</taxon>
        <taxon>Metazoa</taxon>
        <taxon>Spiralia</taxon>
        <taxon>Lophotrochozoa</taxon>
        <taxon>Mesozoa</taxon>
        <taxon>Orthonectida</taxon>
        <taxon>Rhopaluridae</taxon>
        <taxon>Intoshia</taxon>
    </lineage>
</organism>
<proteinExistence type="predicted"/>
<evidence type="ECO:0000313" key="2">
    <source>
        <dbReference type="EMBL" id="OAF64953.1"/>
    </source>
</evidence>
<dbReference type="Proteomes" id="UP000078046">
    <property type="component" value="Unassembled WGS sequence"/>
</dbReference>
<dbReference type="Pfam" id="PF05699">
    <property type="entry name" value="Dimer_Tnp_hAT"/>
    <property type="match status" value="1"/>
</dbReference>
<dbReference type="OrthoDB" id="10023262at2759"/>
<protein>
    <recommendedName>
        <fullName evidence="1">HAT C-terminal dimerisation domain-containing protein</fullName>
    </recommendedName>
</protein>
<comment type="caution">
    <text evidence="2">The sequence shown here is derived from an EMBL/GenBank/DDBJ whole genome shotgun (WGS) entry which is preliminary data.</text>
</comment>
<keyword evidence="3" id="KW-1185">Reference proteome</keyword>
<sequence length="356" mass="41790">MWLNQNDLEIRNEKIFCLRCKNVYPIHKGTLKRHVLTALHSNAPNVLPVLDTDQSSIYRRYPYKFIPISTTRWLVRGKDINPILFEFESMNRKFQSEKADHCRLLVELNNFVKQVMSRIIKIEYNNMAVDFENEHAFKDFDDVDIGYECSCFLEISLSDNKLTESEILAIKKKCRLFLITLIKQLFKSLRVSKNVRISDKIQYVSLSFILNHNKRKSFLMLPLELAEFTKLNIIESQWRSIININWCDELGTDRLPDGSTFWTMVLTYRDSEGVLEFKDLALFVLKVYCIPISNAVVERVFSDLNNVKTEQRNRMEKKMLSSILTIRSTFQATDIYNILNESDESAESDDDSDLIF</sequence>
<evidence type="ECO:0000313" key="3">
    <source>
        <dbReference type="Proteomes" id="UP000078046"/>
    </source>
</evidence>
<dbReference type="InterPro" id="IPR008906">
    <property type="entry name" value="HATC_C_dom"/>
</dbReference>
<accession>A0A177AU97</accession>
<evidence type="ECO:0000259" key="1">
    <source>
        <dbReference type="Pfam" id="PF05699"/>
    </source>
</evidence>
<name>A0A177AU97_9BILA</name>
<gene>
    <name evidence="2" type="ORF">A3Q56_07339</name>
</gene>
<reference evidence="2 3" key="1">
    <citation type="submission" date="2016-04" db="EMBL/GenBank/DDBJ databases">
        <title>The genome of Intoshia linei affirms orthonectids as highly simplified spiralians.</title>
        <authorList>
            <person name="Mikhailov K.V."/>
            <person name="Slusarev G.S."/>
            <person name="Nikitin M.A."/>
            <person name="Logacheva M.D."/>
            <person name="Penin A."/>
            <person name="Aleoshin V."/>
            <person name="Panchin Y.V."/>
        </authorList>
    </citation>
    <scope>NUCLEOTIDE SEQUENCE [LARGE SCALE GENOMIC DNA]</scope>
    <source>
        <strain evidence="2">Intl2013</strain>
        <tissue evidence="2">Whole animal</tissue>
    </source>
</reference>